<feature type="transmembrane region" description="Helical" evidence="5">
    <location>
        <begin position="56"/>
        <end position="81"/>
    </location>
</feature>
<keyword evidence="4 5" id="KW-0472">Membrane</keyword>
<keyword evidence="8" id="KW-1185">Reference proteome</keyword>
<feature type="transmembrane region" description="Helical" evidence="5">
    <location>
        <begin position="430"/>
        <end position="451"/>
    </location>
</feature>
<dbReference type="PANTHER" id="PTHR23528:SF1">
    <property type="entry name" value="MAJOR FACILITATOR SUPERFAMILY (MFS) PROFILE DOMAIN-CONTAINING PROTEIN"/>
    <property type="match status" value="1"/>
</dbReference>
<organism evidence="7 8">
    <name type="scientific">Paractinoplanes deccanensis</name>
    <dbReference type="NCBI Taxonomy" id="113561"/>
    <lineage>
        <taxon>Bacteria</taxon>
        <taxon>Bacillati</taxon>
        <taxon>Actinomycetota</taxon>
        <taxon>Actinomycetes</taxon>
        <taxon>Micromonosporales</taxon>
        <taxon>Micromonosporaceae</taxon>
        <taxon>Paractinoplanes</taxon>
    </lineage>
</organism>
<evidence type="ECO:0000259" key="6">
    <source>
        <dbReference type="PROSITE" id="PS50850"/>
    </source>
</evidence>
<keyword evidence="2 5" id="KW-0812">Transmembrane</keyword>
<feature type="transmembrane region" description="Helical" evidence="5">
    <location>
        <begin position="304"/>
        <end position="327"/>
    </location>
</feature>
<evidence type="ECO:0000313" key="7">
    <source>
        <dbReference type="EMBL" id="GID74703.1"/>
    </source>
</evidence>
<dbReference type="InterPro" id="IPR036259">
    <property type="entry name" value="MFS_trans_sf"/>
</dbReference>
<reference evidence="7 8" key="1">
    <citation type="submission" date="2021-01" db="EMBL/GenBank/DDBJ databases">
        <title>Whole genome shotgun sequence of Actinoplanes deccanensis NBRC 13994.</title>
        <authorList>
            <person name="Komaki H."/>
            <person name="Tamura T."/>
        </authorList>
    </citation>
    <scope>NUCLEOTIDE SEQUENCE [LARGE SCALE GENOMIC DNA]</scope>
    <source>
        <strain evidence="7 8">NBRC 13994</strain>
    </source>
</reference>
<dbReference type="PANTHER" id="PTHR23528">
    <property type="match status" value="1"/>
</dbReference>
<dbReference type="CDD" id="cd06174">
    <property type="entry name" value="MFS"/>
    <property type="match status" value="1"/>
</dbReference>
<evidence type="ECO:0000313" key="8">
    <source>
        <dbReference type="Proteomes" id="UP000609879"/>
    </source>
</evidence>
<feature type="transmembrane region" description="Helical" evidence="5">
    <location>
        <begin position="155"/>
        <end position="176"/>
    </location>
</feature>
<evidence type="ECO:0000256" key="2">
    <source>
        <dbReference type="ARBA" id="ARBA00022692"/>
    </source>
</evidence>
<feature type="transmembrane region" description="Helical" evidence="5">
    <location>
        <begin position="93"/>
        <end position="117"/>
    </location>
</feature>
<keyword evidence="3 5" id="KW-1133">Transmembrane helix</keyword>
<feature type="domain" description="Major facilitator superfamily (MFS) profile" evidence="6">
    <location>
        <begin position="56"/>
        <end position="455"/>
    </location>
</feature>
<dbReference type="Pfam" id="PF07690">
    <property type="entry name" value="MFS_1"/>
    <property type="match status" value="1"/>
</dbReference>
<dbReference type="Proteomes" id="UP000609879">
    <property type="component" value="Unassembled WGS sequence"/>
</dbReference>
<accession>A0ABQ3Y401</accession>
<feature type="transmembrane region" description="Helical" evidence="5">
    <location>
        <begin position="215"/>
        <end position="236"/>
    </location>
</feature>
<name>A0ABQ3Y401_9ACTN</name>
<feature type="transmembrane region" description="Helical" evidence="5">
    <location>
        <begin position="401"/>
        <end position="424"/>
    </location>
</feature>
<dbReference type="RefSeq" id="WP_239168818.1">
    <property type="nucleotide sequence ID" value="NZ_BAAABO010000012.1"/>
</dbReference>
<dbReference type="PROSITE" id="PS50850">
    <property type="entry name" value="MFS"/>
    <property type="match status" value="1"/>
</dbReference>
<feature type="transmembrane region" description="Helical" evidence="5">
    <location>
        <begin position="339"/>
        <end position="356"/>
    </location>
</feature>
<proteinExistence type="predicted"/>
<evidence type="ECO:0000256" key="4">
    <source>
        <dbReference type="ARBA" id="ARBA00023136"/>
    </source>
</evidence>
<dbReference type="Gene3D" id="1.20.1250.20">
    <property type="entry name" value="MFS general substrate transporter like domains"/>
    <property type="match status" value="1"/>
</dbReference>
<gene>
    <name evidence="7" type="primary">floR</name>
    <name evidence="7" type="ORF">Ade02nite_33440</name>
</gene>
<protein>
    <submittedName>
        <fullName evidence="7">MFS transporter</fullName>
    </submittedName>
</protein>
<dbReference type="InterPro" id="IPR011701">
    <property type="entry name" value="MFS"/>
</dbReference>
<feature type="transmembrane region" description="Helical" evidence="5">
    <location>
        <begin position="188"/>
        <end position="209"/>
    </location>
</feature>
<dbReference type="EMBL" id="BOMI01000064">
    <property type="protein sequence ID" value="GID74703.1"/>
    <property type="molecule type" value="Genomic_DNA"/>
</dbReference>
<evidence type="ECO:0000256" key="1">
    <source>
        <dbReference type="ARBA" id="ARBA00004651"/>
    </source>
</evidence>
<sequence>MTDIDPRLAKLPPAAGLQTADPSLNDQMIDPVNPISGVPLKVTPLKITPPDAPKRLIVSMALAQFGAYLTIMTPVVVTLSIRVAQIAPDDKASALSAVLSVGALLALIGNPFFGAMSDRTRSRFGRRRPWLIGGMIAGLIGLTIVATGSTIPVLTFGWAVTQLGVNATLATLTALLPDQVPAHQRGRVGGILGLMTSIAILAGTALAAVLSGHTFSMFMVPAIAGTLTVLLLVSILKDRPAVAGQHEKYDFREFLRTFYVNPRRHPDFSWNLLSRFLIWMGLASVTTYQSYLLIDRFGYTTDNVATAVLIATLITTAGMVAGSTIGGWLSDRSGNRKPYVLAAGLVIAVSLLVIAVSHNFGLFLVAALIFGVGEGLYLAVDLALATEVLPNPDDAAKDMGVLNIANALPQSLVPILAAPILAIGSGGENYGALFLAGAIVAIVGSLLVRMVRGAR</sequence>
<feature type="transmembrane region" description="Helical" evidence="5">
    <location>
        <begin position="129"/>
        <end position="149"/>
    </location>
</feature>
<feature type="transmembrane region" description="Helical" evidence="5">
    <location>
        <begin position="362"/>
        <end position="380"/>
    </location>
</feature>
<evidence type="ECO:0000256" key="5">
    <source>
        <dbReference type="SAM" id="Phobius"/>
    </source>
</evidence>
<comment type="caution">
    <text evidence="7">The sequence shown here is derived from an EMBL/GenBank/DDBJ whole genome shotgun (WGS) entry which is preliminary data.</text>
</comment>
<comment type="subcellular location">
    <subcellularLocation>
        <location evidence="1">Cell membrane</location>
        <topology evidence="1">Multi-pass membrane protein</topology>
    </subcellularLocation>
</comment>
<evidence type="ECO:0000256" key="3">
    <source>
        <dbReference type="ARBA" id="ARBA00022989"/>
    </source>
</evidence>
<feature type="transmembrane region" description="Helical" evidence="5">
    <location>
        <begin position="272"/>
        <end position="292"/>
    </location>
</feature>
<dbReference type="InterPro" id="IPR020846">
    <property type="entry name" value="MFS_dom"/>
</dbReference>
<dbReference type="SUPFAM" id="SSF103473">
    <property type="entry name" value="MFS general substrate transporter"/>
    <property type="match status" value="1"/>
</dbReference>